<dbReference type="AlphaFoldDB" id="A0A517TFB8"/>
<dbReference type="KEGG" id="chya:V22_43420"/>
<proteinExistence type="predicted"/>
<dbReference type="OrthoDB" id="213415at2"/>
<keyword evidence="2" id="KW-1185">Reference proteome</keyword>
<name>A0A517TFB8_9PLAN</name>
<accession>A0A517TFB8</accession>
<dbReference type="RefSeq" id="WP_145266723.1">
    <property type="nucleotide sequence ID" value="NZ_CP036316.1"/>
</dbReference>
<gene>
    <name evidence="1" type="ORF">V22_43420</name>
</gene>
<reference evidence="1 2" key="1">
    <citation type="submission" date="2019-02" db="EMBL/GenBank/DDBJ databases">
        <title>Deep-cultivation of Planctomycetes and their phenomic and genomic characterization uncovers novel biology.</title>
        <authorList>
            <person name="Wiegand S."/>
            <person name="Jogler M."/>
            <person name="Boedeker C."/>
            <person name="Pinto D."/>
            <person name="Vollmers J."/>
            <person name="Rivas-Marin E."/>
            <person name="Kohn T."/>
            <person name="Peeters S.H."/>
            <person name="Heuer A."/>
            <person name="Rast P."/>
            <person name="Oberbeckmann S."/>
            <person name="Bunk B."/>
            <person name="Jeske O."/>
            <person name="Meyerdierks A."/>
            <person name="Storesund J.E."/>
            <person name="Kallscheuer N."/>
            <person name="Luecker S."/>
            <person name="Lage O.M."/>
            <person name="Pohl T."/>
            <person name="Merkel B.J."/>
            <person name="Hornburger P."/>
            <person name="Mueller R.-W."/>
            <person name="Bruemmer F."/>
            <person name="Labrenz M."/>
            <person name="Spormann A.M."/>
            <person name="Op den Camp H."/>
            <person name="Overmann J."/>
            <person name="Amann R."/>
            <person name="Jetten M.S.M."/>
            <person name="Mascher T."/>
            <person name="Medema M.H."/>
            <person name="Devos D.P."/>
            <person name="Kaster A.-K."/>
            <person name="Ovreas L."/>
            <person name="Rohde M."/>
            <person name="Galperin M.Y."/>
            <person name="Jogler C."/>
        </authorList>
    </citation>
    <scope>NUCLEOTIDE SEQUENCE [LARGE SCALE GENOMIC DNA]</scope>
    <source>
        <strain evidence="1 2">V22</strain>
    </source>
</reference>
<protein>
    <submittedName>
        <fullName evidence="1">Uncharacterized protein</fullName>
    </submittedName>
</protein>
<sequence length="149" mass="16669">MSFFKPSIYIDSGLFELPRPITRLRLQSAWDYEQFKVPLLDGETIAGASQNGLDIVIEGQVGSHGGDLKTSELDMLATLNSLQNKLNSAAPDDKYEFVLYHDDSTSTYRKYKNCTTVRIESNLSDQSLFTYSLVIRASDPELYQTSPGS</sequence>
<dbReference type="EMBL" id="CP036316">
    <property type="protein sequence ID" value="QDT67070.1"/>
    <property type="molecule type" value="Genomic_DNA"/>
</dbReference>
<evidence type="ECO:0000313" key="1">
    <source>
        <dbReference type="EMBL" id="QDT67070.1"/>
    </source>
</evidence>
<evidence type="ECO:0000313" key="2">
    <source>
        <dbReference type="Proteomes" id="UP000319976"/>
    </source>
</evidence>
<dbReference type="Proteomes" id="UP000319976">
    <property type="component" value="Chromosome"/>
</dbReference>
<organism evidence="1 2">
    <name type="scientific">Calycomorphotria hydatis</name>
    <dbReference type="NCBI Taxonomy" id="2528027"/>
    <lineage>
        <taxon>Bacteria</taxon>
        <taxon>Pseudomonadati</taxon>
        <taxon>Planctomycetota</taxon>
        <taxon>Planctomycetia</taxon>
        <taxon>Planctomycetales</taxon>
        <taxon>Planctomycetaceae</taxon>
        <taxon>Calycomorphotria</taxon>
    </lineage>
</organism>